<dbReference type="PROSITE" id="PS51201">
    <property type="entry name" value="RCK_N"/>
    <property type="match status" value="1"/>
</dbReference>
<evidence type="ECO:0000256" key="11">
    <source>
        <dbReference type="ARBA" id="ARBA00023065"/>
    </source>
</evidence>
<dbReference type="InterPro" id="IPR036291">
    <property type="entry name" value="NAD(P)-bd_dom_sf"/>
</dbReference>
<comment type="function">
    <text evidence="1">Part of a potassium transport system.</text>
</comment>
<keyword evidence="6" id="KW-0633">Potassium transport</keyword>
<evidence type="ECO:0000256" key="6">
    <source>
        <dbReference type="ARBA" id="ARBA00022538"/>
    </source>
</evidence>
<dbReference type="GO" id="GO:0015297">
    <property type="term" value="F:antiporter activity"/>
    <property type="evidence" value="ECO:0007669"/>
    <property type="project" value="UniProtKB-KW"/>
</dbReference>
<evidence type="ECO:0000256" key="8">
    <source>
        <dbReference type="ARBA" id="ARBA00022958"/>
    </source>
</evidence>
<evidence type="ECO:0000256" key="3">
    <source>
        <dbReference type="ARBA" id="ARBA00022448"/>
    </source>
</evidence>
<evidence type="ECO:0000313" key="16">
    <source>
        <dbReference type="EMBL" id="SEO36842.1"/>
    </source>
</evidence>
<gene>
    <name evidence="16" type="ORF">SAMN05216388_1011150</name>
</gene>
<evidence type="ECO:0000256" key="13">
    <source>
        <dbReference type="SAM" id="Phobius"/>
    </source>
</evidence>
<dbReference type="Pfam" id="PF02080">
    <property type="entry name" value="TrkA_C"/>
    <property type="match status" value="1"/>
</dbReference>
<evidence type="ECO:0000256" key="1">
    <source>
        <dbReference type="ARBA" id="ARBA00003660"/>
    </source>
</evidence>
<dbReference type="Pfam" id="PF00999">
    <property type="entry name" value="Na_H_Exchanger"/>
    <property type="match status" value="1"/>
</dbReference>
<keyword evidence="7 13" id="KW-0812">Transmembrane</keyword>
<organism evidence="16 17">
    <name type="scientific">Halorientalis persicus</name>
    <dbReference type="NCBI Taxonomy" id="1367881"/>
    <lineage>
        <taxon>Archaea</taxon>
        <taxon>Methanobacteriati</taxon>
        <taxon>Methanobacteriota</taxon>
        <taxon>Stenosarchaea group</taxon>
        <taxon>Halobacteria</taxon>
        <taxon>Halobacteriales</taxon>
        <taxon>Haloarculaceae</taxon>
        <taxon>Halorientalis</taxon>
    </lineage>
</organism>
<dbReference type="Gene3D" id="3.40.50.720">
    <property type="entry name" value="NAD(P)-binding Rossmann-like Domain"/>
    <property type="match status" value="1"/>
</dbReference>
<proteinExistence type="predicted"/>
<feature type="transmembrane region" description="Helical" evidence="13">
    <location>
        <begin position="256"/>
        <end position="274"/>
    </location>
</feature>
<dbReference type="GO" id="GO:0005886">
    <property type="term" value="C:plasma membrane"/>
    <property type="evidence" value="ECO:0007669"/>
    <property type="project" value="UniProtKB-SubCell"/>
</dbReference>
<dbReference type="InterPro" id="IPR006153">
    <property type="entry name" value="Cation/H_exchanger_TM"/>
</dbReference>
<dbReference type="SUPFAM" id="SSF51735">
    <property type="entry name" value="NAD(P)-binding Rossmann-fold domains"/>
    <property type="match status" value="1"/>
</dbReference>
<keyword evidence="4" id="KW-0050">Antiport</keyword>
<feature type="transmembrane region" description="Helical" evidence="13">
    <location>
        <begin position="167"/>
        <end position="187"/>
    </location>
</feature>
<keyword evidence="11" id="KW-0406">Ion transport</keyword>
<feature type="domain" description="RCK C-terminal" evidence="15">
    <location>
        <begin position="584"/>
        <end position="667"/>
    </location>
</feature>
<feature type="transmembrane region" description="Helical" evidence="13">
    <location>
        <begin position="101"/>
        <end position="124"/>
    </location>
</feature>
<dbReference type="PROSITE" id="PS51202">
    <property type="entry name" value="RCK_C"/>
    <property type="match status" value="1"/>
</dbReference>
<evidence type="ECO:0000256" key="5">
    <source>
        <dbReference type="ARBA" id="ARBA00022475"/>
    </source>
</evidence>
<dbReference type="PRINTS" id="PR00335">
    <property type="entry name" value="KUPTAKETRKA"/>
</dbReference>
<evidence type="ECO:0000256" key="7">
    <source>
        <dbReference type="ARBA" id="ARBA00022692"/>
    </source>
</evidence>
<name>A0A1H8P4R0_9EURY</name>
<dbReference type="AlphaFoldDB" id="A0A1H8P4R0"/>
<dbReference type="InterPro" id="IPR006037">
    <property type="entry name" value="RCK_C"/>
</dbReference>
<dbReference type="GO" id="GO:1902600">
    <property type="term" value="P:proton transmembrane transport"/>
    <property type="evidence" value="ECO:0007669"/>
    <property type="project" value="InterPro"/>
</dbReference>
<dbReference type="InterPro" id="IPR003148">
    <property type="entry name" value="RCK_N"/>
</dbReference>
<dbReference type="GO" id="GO:0015079">
    <property type="term" value="F:potassium ion transmembrane transporter activity"/>
    <property type="evidence" value="ECO:0007669"/>
    <property type="project" value="InterPro"/>
</dbReference>
<dbReference type="Gene3D" id="3.30.70.1450">
    <property type="entry name" value="Regulator of K+ conductance, C-terminal domain"/>
    <property type="match status" value="1"/>
</dbReference>
<feature type="transmembrane region" description="Helical" evidence="13">
    <location>
        <begin position="130"/>
        <end position="155"/>
    </location>
</feature>
<feature type="transmembrane region" description="Helical" evidence="13">
    <location>
        <begin position="286"/>
        <end position="305"/>
    </location>
</feature>
<evidence type="ECO:0000259" key="14">
    <source>
        <dbReference type="PROSITE" id="PS51201"/>
    </source>
</evidence>
<keyword evidence="12 13" id="KW-0472">Membrane</keyword>
<dbReference type="PANTHER" id="PTHR32507">
    <property type="entry name" value="NA(+)/H(+) ANTIPORTER 1"/>
    <property type="match status" value="1"/>
</dbReference>
<feature type="transmembrane region" description="Helical" evidence="13">
    <location>
        <begin position="418"/>
        <end position="441"/>
    </location>
</feature>
<keyword evidence="5" id="KW-1003">Cell membrane</keyword>
<evidence type="ECO:0000256" key="2">
    <source>
        <dbReference type="ARBA" id="ARBA00004651"/>
    </source>
</evidence>
<dbReference type="Pfam" id="PF02254">
    <property type="entry name" value="TrkA_N"/>
    <property type="match status" value="1"/>
</dbReference>
<evidence type="ECO:0000259" key="15">
    <source>
        <dbReference type="PROSITE" id="PS51202"/>
    </source>
</evidence>
<dbReference type="InterPro" id="IPR038770">
    <property type="entry name" value="Na+/solute_symporter_sf"/>
</dbReference>
<evidence type="ECO:0000256" key="9">
    <source>
        <dbReference type="ARBA" id="ARBA00022989"/>
    </source>
</evidence>
<dbReference type="Gene3D" id="1.20.1530.20">
    <property type="match status" value="1"/>
</dbReference>
<feature type="transmembrane region" description="Helical" evidence="13">
    <location>
        <begin position="69"/>
        <end position="89"/>
    </location>
</feature>
<dbReference type="InterPro" id="IPR036721">
    <property type="entry name" value="RCK_C_sf"/>
</dbReference>
<feature type="transmembrane region" description="Helical" evidence="13">
    <location>
        <begin position="38"/>
        <end position="57"/>
    </location>
</feature>
<evidence type="ECO:0000256" key="12">
    <source>
        <dbReference type="ARBA" id="ARBA00023136"/>
    </source>
</evidence>
<dbReference type="Proteomes" id="UP000198775">
    <property type="component" value="Unassembled WGS sequence"/>
</dbReference>
<feature type="transmembrane region" description="Helical" evidence="13">
    <location>
        <begin position="311"/>
        <end position="334"/>
    </location>
</feature>
<reference evidence="17" key="1">
    <citation type="submission" date="2016-10" db="EMBL/GenBank/DDBJ databases">
        <authorList>
            <person name="Varghese N."/>
            <person name="Submissions S."/>
        </authorList>
    </citation>
    <scope>NUCLEOTIDE SEQUENCE [LARGE SCALE GENOMIC DNA]</scope>
    <source>
        <strain evidence="17">IBRC-M 10043</strain>
    </source>
</reference>
<evidence type="ECO:0000256" key="4">
    <source>
        <dbReference type="ARBA" id="ARBA00022449"/>
    </source>
</evidence>
<keyword evidence="17" id="KW-1185">Reference proteome</keyword>
<evidence type="ECO:0000256" key="10">
    <source>
        <dbReference type="ARBA" id="ARBA00023027"/>
    </source>
</evidence>
<protein>
    <submittedName>
        <fullName evidence="16">Sodium/proton antiporter, CPA1 family</fullName>
    </submittedName>
</protein>
<comment type="subcellular location">
    <subcellularLocation>
        <location evidence="2">Cell membrane</location>
        <topology evidence="2">Multi-pass membrane protein</topology>
    </subcellularLocation>
</comment>
<keyword evidence="9 13" id="KW-1133">Transmembrane helix</keyword>
<dbReference type="EMBL" id="FOCX01000011">
    <property type="protein sequence ID" value="SEO36842.1"/>
    <property type="molecule type" value="Genomic_DNA"/>
</dbReference>
<feature type="transmembrane region" description="Helical" evidence="13">
    <location>
        <begin position="12"/>
        <end position="31"/>
    </location>
</feature>
<dbReference type="InterPro" id="IPR006036">
    <property type="entry name" value="K_uptake_TrkA"/>
</dbReference>
<sequence>MYGGLDVAGGEIIPLVAAIIGLGVGAQLLAARFQVPSIIFLISAGLLLGPFSGLIFGTRLLSGATFGGALPAIVGLSVAIIVFEGAFHLRIDRIKEAPSATLRLVTIGAAIALLGTAATIKFALAQPWDLSLLIGALLVATGPTVVTPILQVVPVRDRVAAALETEGIINDVSAAIIAVVIFEVVILQDQAGVAFLREFASRLGIGLLVGLVVAVIVYYLLRYVDLSPGNAPRNARLLAFAGALVAFAAADTIASEAGVAAVATAGLVLGNLDVPYEEEIEAFKGDVTLIVLSFVFIALAALLQIEDLIKLGLAGLVVVAAVIFVIRPLLVFISARGDRFTRSEKLFISFVGPRGIIPASVATLFAVELQGHASELRAEAAELVGGGATAGTVCGPGLTGEAAQLCAEAATFGSQAQILVGTVFLVIFVTVALEGGFARYIAEYLDVIPMRVIIVGGGQVGRALAERLEDRGENVVIVEEEEQAVERNRNEGYSVTWGDGTDTDVLREAGAANAKTVVAATGDDDANLLIAQLSSSKFDTNRVIARANNPDNVEAFEDLGVRTISSAMATAWAMDNQIERPALAHWMTDVGRKGDVQEVEVSPDGEFVGQTIEEIGPKLPDTCLIALVDRDGEVEVPGPDFRIEAGDRVTLLGKREAVREAMQMCNYE</sequence>
<keyword evidence="10" id="KW-0520">NAD</keyword>
<keyword evidence="8" id="KW-0630">Potassium</keyword>
<feature type="transmembrane region" description="Helical" evidence="13">
    <location>
        <begin position="199"/>
        <end position="221"/>
    </location>
</feature>
<keyword evidence="3" id="KW-0813">Transport</keyword>
<dbReference type="PANTHER" id="PTHR32507:SF0">
    <property type="entry name" value="NA(+)_H(+) ANTIPORTER 2-RELATED"/>
    <property type="match status" value="1"/>
</dbReference>
<dbReference type="SUPFAM" id="SSF116726">
    <property type="entry name" value="TrkA C-terminal domain-like"/>
    <property type="match status" value="1"/>
</dbReference>
<feature type="domain" description="RCK N-terminal" evidence="14">
    <location>
        <begin position="449"/>
        <end position="568"/>
    </location>
</feature>
<evidence type="ECO:0000313" key="17">
    <source>
        <dbReference type="Proteomes" id="UP000198775"/>
    </source>
</evidence>
<accession>A0A1H8P4R0</accession>